<dbReference type="InterPro" id="IPR028202">
    <property type="entry name" value="Reductase_C"/>
</dbReference>
<proteinExistence type="predicted"/>
<dbReference type="InterPro" id="IPR023753">
    <property type="entry name" value="FAD/NAD-binding_dom"/>
</dbReference>
<evidence type="ECO:0000313" key="8">
    <source>
        <dbReference type="Proteomes" id="UP000681075"/>
    </source>
</evidence>
<evidence type="ECO:0000259" key="6">
    <source>
        <dbReference type="Pfam" id="PF14759"/>
    </source>
</evidence>
<evidence type="ECO:0000256" key="3">
    <source>
        <dbReference type="ARBA" id="ARBA00022827"/>
    </source>
</evidence>
<dbReference type="Gene3D" id="3.50.50.60">
    <property type="entry name" value="FAD/NAD(P)-binding domain"/>
    <property type="match status" value="2"/>
</dbReference>
<comment type="caution">
    <text evidence="7">The sequence shown here is derived from an EMBL/GenBank/DDBJ whole genome shotgun (WGS) entry which is preliminary data.</text>
</comment>
<evidence type="ECO:0000313" key="7">
    <source>
        <dbReference type="EMBL" id="GIL39130.1"/>
    </source>
</evidence>
<protein>
    <submittedName>
        <fullName evidence="7">Putative ferredoxin reductase</fullName>
    </submittedName>
</protein>
<organism evidence="7 8">
    <name type="scientific">Roseiterribacter gracilis</name>
    <dbReference type="NCBI Taxonomy" id="2812848"/>
    <lineage>
        <taxon>Bacteria</taxon>
        <taxon>Pseudomonadati</taxon>
        <taxon>Pseudomonadota</taxon>
        <taxon>Alphaproteobacteria</taxon>
        <taxon>Rhodospirillales</taxon>
        <taxon>Roseiterribacteraceae</taxon>
        <taxon>Roseiterribacter</taxon>
    </lineage>
</organism>
<dbReference type="InterPro" id="IPR016156">
    <property type="entry name" value="FAD/NAD-linked_Rdtase_dimer_sf"/>
</dbReference>
<dbReference type="SUPFAM" id="SSF55424">
    <property type="entry name" value="FAD/NAD-linked reductases, dimerisation (C-terminal) domain"/>
    <property type="match status" value="1"/>
</dbReference>
<evidence type="ECO:0000256" key="2">
    <source>
        <dbReference type="ARBA" id="ARBA00022630"/>
    </source>
</evidence>
<dbReference type="GO" id="GO:0016651">
    <property type="term" value="F:oxidoreductase activity, acting on NAD(P)H"/>
    <property type="evidence" value="ECO:0007669"/>
    <property type="project" value="TreeGrafter"/>
</dbReference>
<keyword evidence="2" id="KW-0285">Flavoprotein</keyword>
<dbReference type="Proteomes" id="UP000681075">
    <property type="component" value="Unassembled WGS sequence"/>
</dbReference>
<sequence>MSDLQFDVVVVGGGHAAGRLLAELIRGGFEGSVRVIGDEPDAFYERPPLSKSLLAGKCDLDSIAIVRGADLTARMQICSAGIVAVDRIARRVTLGDGTTVGYGKLVLATGASPRRLGLLGESAANVHRLRNTGDVARIRAGMGEHQRWVIVGGGYIGLEVAATLRQASLDVTLVERAPRLLGRAASAAVASHLAALHEVNGVTLRVGVEPKNFCSERDFATGLKLADGEIIPGTQFLVGAGALPNDALARAADIDCDDGILVEPNGATSDPSIFAIGDATRHRFHPATGGAMRFECWQNAEQQASALAAHLLGRAIIVDLLPWFWTEQYDQRVDTFGLVPADATQVRREGPTARDWTQFHLVDGRIVAAEIVNHPSERRQIRKLVVAGARLDPALLGDSNTDLRALAA</sequence>
<keyword evidence="8" id="KW-1185">Reference proteome</keyword>
<gene>
    <name evidence="7" type="ORF">TMPK1_13670</name>
</gene>
<feature type="domain" description="Reductase C-terminal" evidence="6">
    <location>
        <begin position="323"/>
        <end position="407"/>
    </location>
</feature>
<dbReference type="Pfam" id="PF14759">
    <property type="entry name" value="Reductase_C"/>
    <property type="match status" value="1"/>
</dbReference>
<dbReference type="PRINTS" id="PR00368">
    <property type="entry name" value="FADPNR"/>
</dbReference>
<dbReference type="GO" id="GO:0005737">
    <property type="term" value="C:cytoplasm"/>
    <property type="evidence" value="ECO:0007669"/>
    <property type="project" value="TreeGrafter"/>
</dbReference>
<dbReference type="PANTHER" id="PTHR43557:SF2">
    <property type="entry name" value="RIESKE DOMAIN-CONTAINING PROTEIN-RELATED"/>
    <property type="match status" value="1"/>
</dbReference>
<dbReference type="Gene3D" id="3.30.390.30">
    <property type="match status" value="1"/>
</dbReference>
<keyword evidence="4" id="KW-0560">Oxidoreductase</keyword>
<dbReference type="Pfam" id="PF07992">
    <property type="entry name" value="Pyr_redox_2"/>
    <property type="match status" value="1"/>
</dbReference>
<reference evidence="7" key="1">
    <citation type="submission" date="2021-02" db="EMBL/GenBank/DDBJ databases">
        <title>Genome sequence of Rhodospirillales sp. strain TMPK1 isolated from soil.</title>
        <authorList>
            <person name="Nakai R."/>
            <person name="Kusada H."/>
            <person name="Tamaki H."/>
        </authorList>
    </citation>
    <scope>NUCLEOTIDE SEQUENCE</scope>
    <source>
        <strain evidence="7">TMPK1</strain>
    </source>
</reference>
<dbReference type="PRINTS" id="PR00411">
    <property type="entry name" value="PNDRDTASEI"/>
</dbReference>
<dbReference type="EMBL" id="BOPV01000001">
    <property type="protein sequence ID" value="GIL39130.1"/>
    <property type="molecule type" value="Genomic_DNA"/>
</dbReference>
<comment type="cofactor">
    <cofactor evidence="1">
        <name>FAD</name>
        <dbReference type="ChEBI" id="CHEBI:57692"/>
    </cofactor>
</comment>
<dbReference type="SUPFAM" id="SSF51905">
    <property type="entry name" value="FAD/NAD(P)-binding domain"/>
    <property type="match status" value="2"/>
</dbReference>
<accession>A0A8S8XCZ9</accession>
<dbReference type="InterPro" id="IPR036188">
    <property type="entry name" value="FAD/NAD-bd_sf"/>
</dbReference>
<feature type="domain" description="FAD/NAD(P)-binding" evidence="5">
    <location>
        <begin position="6"/>
        <end position="304"/>
    </location>
</feature>
<name>A0A8S8XCZ9_9PROT</name>
<dbReference type="PANTHER" id="PTHR43557">
    <property type="entry name" value="APOPTOSIS-INDUCING FACTOR 1"/>
    <property type="match status" value="1"/>
</dbReference>
<evidence type="ECO:0000259" key="5">
    <source>
        <dbReference type="Pfam" id="PF07992"/>
    </source>
</evidence>
<dbReference type="InterPro" id="IPR050446">
    <property type="entry name" value="FAD-oxidoreductase/Apoptosis"/>
</dbReference>
<evidence type="ECO:0000256" key="4">
    <source>
        <dbReference type="ARBA" id="ARBA00023002"/>
    </source>
</evidence>
<keyword evidence="3" id="KW-0274">FAD</keyword>
<dbReference type="RefSeq" id="WP_420242228.1">
    <property type="nucleotide sequence ID" value="NZ_BOPV01000001.1"/>
</dbReference>
<dbReference type="AlphaFoldDB" id="A0A8S8XCZ9"/>
<evidence type="ECO:0000256" key="1">
    <source>
        <dbReference type="ARBA" id="ARBA00001974"/>
    </source>
</evidence>